<gene>
    <name evidence="6" type="ORF">OCS_02335</name>
</gene>
<keyword evidence="2" id="KW-0808">Transferase</keyword>
<organism evidence="6 7">
    <name type="scientific">Ophiocordyceps sinensis (strain Co18 / CGMCC 3.14243)</name>
    <name type="common">Yarsagumba caterpillar fungus</name>
    <name type="synonym">Hirsutella sinensis</name>
    <dbReference type="NCBI Taxonomy" id="911162"/>
    <lineage>
        <taxon>Eukaryota</taxon>
        <taxon>Fungi</taxon>
        <taxon>Dikarya</taxon>
        <taxon>Ascomycota</taxon>
        <taxon>Pezizomycotina</taxon>
        <taxon>Sordariomycetes</taxon>
        <taxon>Hypocreomycetidae</taxon>
        <taxon>Hypocreales</taxon>
        <taxon>Ophiocordycipitaceae</taxon>
        <taxon>Ophiocordyceps</taxon>
    </lineage>
</organism>
<feature type="signal peptide" evidence="4">
    <location>
        <begin position="1"/>
        <end position="22"/>
    </location>
</feature>
<reference evidence="6 7" key="1">
    <citation type="journal article" date="2013" name="Chin. Sci. Bull.">
        <title>Genome survey uncovers the secrets of sex and lifestyle in caterpillar fungus.</title>
        <authorList>
            <person name="Hu X."/>
            <person name="Zhang Y."/>
            <person name="Xiao G."/>
            <person name="Zheng P."/>
            <person name="Xia Y."/>
            <person name="Zhang X."/>
            <person name="St Leger R.J."/>
            <person name="Liu X."/>
            <person name="Wang C."/>
        </authorList>
    </citation>
    <scope>NUCLEOTIDE SEQUENCE [LARGE SCALE GENOMIC DNA]</scope>
    <source>
        <strain evidence="7">Co18 / CGMCC 3.14243</strain>
        <tissue evidence="6">Fruit-body</tissue>
    </source>
</reference>
<protein>
    <submittedName>
        <fullName evidence="6">Alpha/beta hydrolase fold protein</fullName>
    </submittedName>
</protein>
<dbReference type="NCBIfam" id="NF005071">
    <property type="entry name" value="PRK06489.1"/>
    <property type="match status" value="1"/>
</dbReference>
<dbReference type="OrthoDB" id="9972683at2759"/>
<dbReference type="Pfam" id="PF00561">
    <property type="entry name" value="Abhydrolase_1"/>
    <property type="match status" value="1"/>
</dbReference>
<proteinExistence type="inferred from homology"/>
<dbReference type="Gene3D" id="3.40.50.1820">
    <property type="entry name" value="alpha/beta hydrolase"/>
    <property type="match status" value="1"/>
</dbReference>
<dbReference type="GO" id="GO:0009092">
    <property type="term" value="P:homoserine metabolic process"/>
    <property type="evidence" value="ECO:0007669"/>
    <property type="project" value="TreeGrafter"/>
</dbReference>
<dbReference type="GO" id="GO:0016787">
    <property type="term" value="F:hydrolase activity"/>
    <property type="evidence" value="ECO:0007669"/>
    <property type="project" value="UniProtKB-KW"/>
</dbReference>
<comment type="similarity">
    <text evidence="1">Belongs to the AB hydrolase superfamily. MetX family.</text>
</comment>
<evidence type="ECO:0000256" key="3">
    <source>
        <dbReference type="PIRSR" id="PIRSR000443-1"/>
    </source>
</evidence>
<feature type="chain" id="PRO_5004606063" evidence="4">
    <location>
        <begin position="23"/>
        <end position="365"/>
    </location>
</feature>
<evidence type="ECO:0000256" key="2">
    <source>
        <dbReference type="ARBA" id="ARBA00022679"/>
    </source>
</evidence>
<dbReference type="GO" id="GO:0004414">
    <property type="term" value="F:homoserine O-acetyltransferase activity"/>
    <property type="evidence" value="ECO:0007669"/>
    <property type="project" value="TreeGrafter"/>
</dbReference>
<feature type="active site" description="Nucleophile" evidence="3">
    <location>
        <position position="163"/>
    </location>
</feature>
<dbReference type="EMBL" id="KE652384">
    <property type="protein sequence ID" value="EQL01949.1"/>
    <property type="molecule type" value="Genomic_DNA"/>
</dbReference>
<dbReference type="InterPro" id="IPR029058">
    <property type="entry name" value="AB_hydrolase_fold"/>
</dbReference>
<evidence type="ECO:0000256" key="4">
    <source>
        <dbReference type="SAM" id="SignalP"/>
    </source>
</evidence>
<dbReference type="Proteomes" id="UP000019374">
    <property type="component" value="Unassembled WGS sequence"/>
</dbReference>
<dbReference type="eggNOG" id="ENOG502QVPA">
    <property type="taxonomic scope" value="Eukaryota"/>
</dbReference>
<dbReference type="PIRSF" id="PIRSF000443">
    <property type="entry name" value="Homoser_Ac_trans"/>
    <property type="match status" value="1"/>
</dbReference>
<keyword evidence="6" id="KW-0378">Hydrolase</keyword>
<dbReference type="PANTHER" id="PTHR32268">
    <property type="entry name" value="HOMOSERINE O-ACETYLTRANSFERASE"/>
    <property type="match status" value="1"/>
</dbReference>
<evidence type="ECO:0000259" key="5">
    <source>
        <dbReference type="Pfam" id="PF00561"/>
    </source>
</evidence>
<feature type="active site" evidence="3">
    <location>
        <position position="342"/>
    </location>
</feature>
<dbReference type="AlphaFoldDB" id="T5AH73"/>
<keyword evidence="4" id="KW-0732">Signal</keyword>
<feature type="domain" description="AB hydrolase-1" evidence="5">
    <location>
        <begin position="71"/>
        <end position="325"/>
    </location>
</feature>
<dbReference type="PANTHER" id="PTHR32268:SF11">
    <property type="entry name" value="HOMOSERINE O-ACETYLTRANSFERASE"/>
    <property type="match status" value="1"/>
</dbReference>
<dbReference type="InterPro" id="IPR000073">
    <property type="entry name" value="AB_hydrolase_1"/>
</dbReference>
<dbReference type="InterPro" id="IPR008220">
    <property type="entry name" value="HAT_MetX-like"/>
</dbReference>
<dbReference type="GO" id="GO:0009086">
    <property type="term" value="P:methionine biosynthetic process"/>
    <property type="evidence" value="ECO:0007669"/>
    <property type="project" value="TreeGrafter"/>
</dbReference>
<dbReference type="SUPFAM" id="SSF53474">
    <property type="entry name" value="alpha/beta-Hydrolases"/>
    <property type="match status" value="1"/>
</dbReference>
<feature type="active site" evidence="3">
    <location>
        <position position="306"/>
    </location>
</feature>
<accession>T5AH73</accession>
<dbReference type="HOGENOM" id="CLU_065993_0_0_1"/>
<sequence>MLTRRALASALGAASLVAMVAAQDGPAFQPTVDNFTIDNFEFSTGEKLPQLRIHYRTLGEKKQDGNGKTTNAVLIMHGTSGSGGNFLNARFGNELFAKGQPLDMETHFIIMPDGIGHGQSSKPSDGLKARFPKYGYRDMVKAHHALVTEHLGVNHLRLVMGTSMGGMHSWLMGGMYPDLMDALFPLASVPTQISGRNRMMRRVILTSIQEDPNYKDGEYESPPIQGLKAARAVSMWMSSVPLQMQKDAPTTSAADEQLAKTMSRFESKPPDANDLLYQYNSSTDYDPEPLLPSIKAPLVAVNSADDQINPPELGILEENVKKIPDGKGKAVMIPISDETRGHGTHSIPKLWKEDLVQLLGATEGG</sequence>
<evidence type="ECO:0000313" key="7">
    <source>
        <dbReference type="Proteomes" id="UP000019374"/>
    </source>
</evidence>
<name>T5AH73_OPHSC</name>
<evidence type="ECO:0000256" key="1">
    <source>
        <dbReference type="ARBA" id="ARBA00006886"/>
    </source>
</evidence>
<evidence type="ECO:0000313" key="6">
    <source>
        <dbReference type="EMBL" id="EQL01949.1"/>
    </source>
</evidence>